<evidence type="ECO:0000313" key="8">
    <source>
        <dbReference type="Proteomes" id="UP000226192"/>
    </source>
</evidence>
<evidence type="ECO:0000256" key="5">
    <source>
        <dbReference type="SAM" id="MobiDB-lite"/>
    </source>
</evidence>
<proteinExistence type="predicted"/>
<dbReference type="STRING" id="1399860.A0A2C5Y0L7"/>
<gene>
    <name evidence="7" type="ORF">CDD81_650</name>
</gene>
<evidence type="ECO:0000313" key="7">
    <source>
        <dbReference type="EMBL" id="PHH61216.1"/>
    </source>
</evidence>
<name>A0A2C5Y0L7_9HYPO</name>
<keyword evidence="2" id="KW-0813">Transport</keyword>
<dbReference type="GO" id="GO:0005737">
    <property type="term" value="C:cytoplasm"/>
    <property type="evidence" value="ECO:0007669"/>
    <property type="project" value="UniProtKB-SubCell"/>
</dbReference>
<dbReference type="PANTHER" id="PTHR12894:SF27">
    <property type="entry name" value="TRANSFORMING GROWTH FACTOR-BETA RECEPTOR-ASSOCIATED PROTEIN 1"/>
    <property type="match status" value="1"/>
</dbReference>
<dbReference type="EMBL" id="NJET01000111">
    <property type="protein sequence ID" value="PHH61216.1"/>
    <property type="molecule type" value="Genomic_DNA"/>
</dbReference>
<dbReference type="OrthoDB" id="5325112at2759"/>
<feature type="compositionally biased region" description="Polar residues" evidence="5">
    <location>
        <begin position="309"/>
        <end position="322"/>
    </location>
</feature>
<evidence type="ECO:0000256" key="3">
    <source>
        <dbReference type="ARBA" id="ARBA00022490"/>
    </source>
</evidence>
<evidence type="ECO:0000256" key="2">
    <source>
        <dbReference type="ARBA" id="ARBA00022448"/>
    </source>
</evidence>
<dbReference type="GO" id="GO:0034058">
    <property type="term" value="P:endosomal vesicle fusion"/>
    <property type="evidence" value="ECO:0007669"/>
    <property type="project" value="TreeGrafter"/>
</dbReference>
<dbReference type="InterPro" id="IPR032914">
    <property type="entry name" value="Vam6/VPS39/TRAP1"/>
</dbReference>
<keyword evidence="8" id="KW-1185">Reference proteome</keyword>
<evidence type="ECO:0000256" key="4">
    <source>
        <dbReference type="ARBA" id="ARBA00022927"/>
    </source>
</evidence>
<feature type="domain" description="CNH" evidence="6">
    <location>
        <begin position="45"/>
        <end position="477"/>
    </location>
</feature>
<dbReference type="PROSITE" id="PS50219">
    <property type="entry name" value="CNH"/>
    <property type="match status" value="1"/>
</dbReference>
<comment type="caution">
    <text evidence="7">The sequence shown here is derived from an EMBL/GenBank/DDBJ whole genome shotgun (WGS) entry which is preliminary data.</text>
</comment>
<dbReference type="GO" id="GO:0006914">
    <property type="term" value="P:autophagy"/>
    <property type="evidence" value="ECO:0007669"/>
    <property type="project" value="TreeGrafter"/>
</dbReference>
<keyword evidence="3" id="KW-0963">Cytoplasm</keyword>
<feature type="region of interest" description="Disordered" evidence="5">
    <location>
        <begin position="297"/>
        <end position="331"/>
    </location>
</feature>
<evidence type="ECO:0000259" key="6">
    <source>
        <dbReference type="PROSITE" id="PS50219"/>
    </source>
</evidence>
<evidence type="ECO:0000256" key="1">
    <source>
        <dbReference type="ARBA" id="ARBA00004496"/>
    </source>
</evidence>
<comment type="subcellular location">
    <subcellularLocation>
        <location evidence="1">Cytoplasm</location>
    </subcellularLocation>
</comment>
<reference evidence="7 8" key="1">
    <citation type="submission" date="2017-06" db="EMBL/GenBank/DDBJ databases">
        <title>Ant-infecting Ophiocordyceps genomes reveal a high diversity of potential behavioral manipulation genes and a possible major role for enterotoxins.</title>
        <authorList>
            <person name="De Bekker C."/>
            <person name="Evans H.C."/>
            <person name="Brachmann A."/>
            <person name="Hughes D.P."/>
        </authorList>
    </citation>
    <scope>NUCLEOTIDE SEQUENCE [LARGE SCALE GENOMIC DNA]</scope>
    <source>
        <strain evidence="7 8">Map64</strain>
    </source>
</reference>
<accession>A0A2C5Y0L7</accession>
<dbReference type="GO" id="GO:0016020">
    <property type="term" value="C:membrane"/>
    <property type="evidence" value="ECO:0007669"/>
    <property type="project" value="TreeGrafter"/>
</dbReference>
<dbReference type="PANTHER" id="PTHR12894">
    <property type="entry name" value="CNH DOMAIN CONTAINING"/>
    <property type="match status" value="1"/>
</dbReference>
<organism evidence="7 8">
    <name type="scientific">Ophiocordyceps australis</name>
    <dbReference type="NCBI Taxonomy" id="1399860"/>
    <lineage>
        <taxon>Eukaryota</taxon>
        <taxon>Fungi</taxon>
        <taxon>Dikarya</taxon>
        <taxon>Ascomycota</taxon>
        <taxon>Pezizomycotina</taxon>
        <taxon>Sordariomycetes</taxon>
        <taxon>Hypocreomycetidae</taxon>
        <taxon>Hypocreales</taxon>
        <taxon>Ophiocordycipitaceae</taxon>
        <taxon>Ophiocordyceps</taxon>
    </lineage>
</organism>
<dbReference type="GO" id="GO:0015031">
    <property type="term" value="P:protein transport"/>
    <property type="evidence" value="ECO:0007669"/>
    <property type="project" value="UniProtKB-KW"/>
</dbReference>
<dbReference type="InterPro" id="IPR001180">
    <property type="entry name" value="CNH_dom"/>
</dbReference>
<protein>
    <recommendedName>
        <fullName evidence="6">CNH domain-containing protein</fullName>
    </recommendedName>
</protein>
<dbReference type="AlphaFoldDB" id="A0A2C5Y0L7"/>
<keyword evidence="4" id="KW-0653">Protein transport</keyword>
<dbReference type="Proteomes" id="UP000226192">
    <property type="component" value="Unassembled WGS sequence"/>
</dbReference>
<feature type="region of interest" description="Disordered" evidence="5">
    <location>
        <begin position="549"/>
        <end position="568"/>
    </location>
</feature>
<sequence length="1203" mass="132422">MMSCDSGDGSSSATADAVPHQLGGPYVLLPLLDKVPLAADGSPATTVINCVEYLDGNLYVGTSASELLHFVRIAPDAADRSSKPAFILASRLAPNFSTQSAAANSQPGVQEIVLLPRVGKACILCNWTVSFFSLPELSPVSGTGHAKNCSWIGGVDVYESNSDKTDDETDSEVTVLLSLKRRIQVVRVGQGARAIKNIDYAGSILSIRRDTIACVADSRSYALLDINRQLKIPLMNISSLDEMPGTQQIGQAQDLSAHEPATVVRRVSSALTEPQVTVQQAHGRSTSLGSAILGHARRHEGRATDEQDPTPSQSVSPARSTSPCPPLNETKSPIMAAKDKLLPAPPPQVSAASPQTASAGAQDARVDALKPHIVSLGVDEFLVVIGTSLSEPGLGMSVNLDGEVSRAPIEFERYPRQIVVDNFSPQQAPSQSETTDFGAGYVLASITRTLSDGLQCHGLEIQPSNTSSPDDVGKHWLTATGAKAEDPYGICCLMGREKIYFDAIISKLCQRRFSPFHSHAEAASTSSLRSCDSRTALSIERLSKERELFERDDSQDEDSLPDGWEDKRNSEEEEFARRLAEAEVCLAVWAGERLWWAARNPLLLQLDNVLDGAYSRKCVDKFSVDKKAVFSVLGSIRNREVRTELDYMTLSYLRQKAALLLLIASLASSVTDQMSNGEMGVLEQVLLDSKLDARTVISLVPRVRNEIIEGRRGIWIHGGIRQVAHDYLGKVSFERAANAEMSPLGSTTHQLLRRFLWSWRKMKGFGSIADEKEVFESVDAALLVVLLEMDQQKPRDSGKGGVVRSELNELVDQGVECFDRAVDLLESYHRLFVLSRLYQSRKRAADVLATWKRIVQGERDDGQELRDGEQRVREYLAKVSSQALVEEYGIWLANRNPRLGVEVFADERARVPRLEPGHVVAMLRTKAPNAVKYYLEHLVFGKGHASYVNELVAYYLDVVVGDLEKSQSSRDAMMAAYETYRALEFPKPTYYHFLEENAPANDEVWHSRLRLLQLLGGSHDYDCQAIRRRISSLPGDFLVPETIILAGREHHGSDVLRLLVHRLGDYDTAVAYCLRGGSSVYAVPQSQRRGTSVPQAEQQRPLFQILLREFLAIGHVTDCMEQTGALLERFGPWFDIDEVLQLVPDSWPVAVVAGFLVGAMQRLARDKNESVVTRALRGSENLRANYNVVVGIQAKGPSIEAPN</sequence>